<gene>
    <name evidence="1" type="ORF">METZ01_LOCUS194127</name>
</gene>
<reference evidence="1" key="1">
    <citation type="submission" date="2018-05" db="EMBL/GenBank/DDBJ databases">
        <authorList>
            <person name="Lanie J.A."/>
            <person name="Ng W.-L."/>
            <person name="Kazmierczak K.M."/>
            <person name="Andrzejewski T.M."/>
            <person name="Davidsen T.M."/>
            <person name="Wayne K.J."/>
            <person name="Tettelin H."/>
            <person name="Glass J.I."/>
            <person name="Rusch D."/>
            <person name="Podicherti R."/>
            <person name="Tsui H.-C.T."/>
            <person name="Winkler M.E."/>
        </authorList>
    </citation>
    <scope>NUCLEOTIDE SEQUENCE</scope>
</reference>
<dbReference type="EMBL" id="UINC01040837">
    <property type="protein sequence ID" value="SVB41273.1"/>
    <property type="molecule type" value="Genomic_DNA"/>
</dbReference>
<evidence type="ECO:0000313" key="1">
    <source>
        <dbReference type="EMBL" id="SVB41273.1"/>
    </source>
</evidence>
<protein>
    <submittedName>
        <fullName evidence="1">Uncharacterized protein</fullName>
    </submittedName>
</protein>
<name>A0A382DUD7_9ZZZZ</name>
<organism evidence="1">
    <name type="scientific">marine metagenome</name>
    <dbReference type="NCBI Taxonomy" id="408172"/>
    <lineage>
        <taxon>unclassified sequences</taxon>
        <taxon>metagenomes</taxon>
        <taxon>ecological metagenomes</taxon>
    </lineage>
</organism>
<dbReference type="AlphaFoldDB" id="A0A382DUD7"/>
<proteinExistence type="predicted"/>
<feature type="non-terminal residue" evidence="1">
    <location>
        <position position="1"/>
    </location>
</feature>
<accession>A0A382DUD7</accession>
<sequence>MLATVIRNSFRPDQKMISLLRQKIQAIENKTPLSSLANLNCRKFGQFELKNIVPLGVPEVDAALPWNGFPTNGLHEIFGDTAALGFLVVL</sequence>
<feature type="non-terminal residue" evidence="1">
    <location>
        <position position="90"/>
    </location>
</feature>